<gene>
    <name evidence="1" type="ORF">QYE76_012705</name>
</gene>
<comment type="caution">
    <text evidence="1">The sequence shown here is derived from an EMBL/GenBank/DDBJ whole genome shotgun (WGS) entry which is preliminary data.</text>
</comment>
<name>A0AAD8U125_LOLMU</name>
<sequence length="223" mass="24927">MCGLIKTGVRTDKGFREVYLAVVAKALFEHCGIDVSFTQVYNHLRKWRQRWLTITRLRDLSGTQWCDNTKCIILEDEHYCGHVADHPKDAEFLNVPIANYGGMHTILSFGLASDKYVMGSSEPLGTAVATPSLKDVETQKYDTIIIDGPPEKGADAPDKATAGKSKRGAFVDDELVAFTNMNVFVKDVAEAIEDNKPTYTCSLTYTIRSWACLASPRRISWQR</sequence>
<evidence type="ECO:0000313" key="1">
    <source>
        <dbReference type="EMBL" id="KAK1696008.1"/>
    </source>
</evidence>
<protein>
    <recommendedName>
        <fullName evidence="3">Myb/SANT-like domain-containing protein</fullName>
    </recommendedName>
</protein>
<reference evidence="1" key="1">
    <citation type="submission" date="2023-07" db="EMBL/GenBank/DDBJ databases">
        <title>A chromosome-level genome assembly of Lolium multiflorum.</title>
        <authorList>
            <person name="Chen Y."/>
            <person name="Copetti D."/>
            <person name="Kolliker R."/>
            <person name="Studer B."/>
        </authorList>
    </citation>
    <scope>NUCLEOTIDE SEQUENCE</scope>
    <source>
        <strain evidence="1">02402/16</strain>
        <tissue evidence="1">Leaf</tissue>
    </source>
</reference>
<keyword evidence="2" id="KW-1185">Reference proteome</keyword>
<evidence type="ECO:0000313" key="2">
    <source>
        <dbReference type="Proteomes" id="UP001231189"/>
    </source>
</evidence>
<organism evidence="1 2">
    <name type="scientific">Lolium multiflorum</name>
    <name type="common">Italian ryegrass</name>
    <name type="synonym">Lolium perenne subsp. multiflorum</name>
    <dbReference type="NCBI Taxonomy" id="4521"/>
    <lineage>
        <taxon>Eukaryota</taxon>
        <taxon>Viridiplantae</taxon>
        <taxon>Streptophyta</taxon>
        <taxon>Embryophyta</taxon>
        <taxon>Tracheophyta</taxon>
        <taxon>Spermatophyta</taxon>
        <taxon>Magnoliopsida</taxon>
        <taxon>Liliopsida</taxon>
        <taxon>Poales</taxon>
        <taxon>Poaceae</taxon>
        <taxon>BOP clade</taxon>
        <taxon>Pooideae</taxon>
        <taxon>Poodae</taxon>
        <taxon>Poeae</taxon>
        <taxon>Poeae Chloroplast Group 2 (Poeae type)</taxon>
        <taxon>Loliodinae</taxon>
        <taxon>Loliinae</taxon>
        <taxon>Lolium</taxon>
    </lineage>
</organism>
<dbReference type="Proteomes" id="UP001231189">
    <property type="component" value="Unassembled WGS sequence"/>
</dbReference>
<dbReference type="AlphaFoldDB" id="A0AAD8U125"/>
<accession>A0AAD8U125</accession>
<dbReference type="PANTHER" id="PTHR47127">
    <property type="entry name" value="10A19I.15"/>
    <property type="match status" value="1"/>
</dbReference>
<proteinExistence type="predicted"/>
<evidence type="ECO:0008006" key="3">
    <source>
        <dbReference type="Google" id="ProtNLM"/>
    </source>
</evidence>
<dbReference type="EMBL" id="JAUUTY010000001">
    <property type="protein sequence ID" value="KAK1696008.1"/>
    <property type="molecule type" value="Genomic_DNA"/>
</dbReference>